<gene>
    <name evidence="1" type="ORF">M9H77_24704</name>
</gene>
<sequence length="465" mass="52329">MAQVINVLEHCRLPPSTSSPAAIAEFTLPLTFYDVIWINFHPIQRLLFYKLPYPKSHFTGTIIPKLKQSLSIALKHFLPIAGNLIIPLDSGFPQLRYAKGDTLSVTFAESFEDFQDLVGNHPRNCSRFYSLIPQLPPESVESGGARVSAVFAVQVTLFPNYGITIGFANRHVIGDANTVTRFIRAWASINKLEGETELFDNNDNKSFLPFYGREVIEDPYKLGTLVFNEMKKPQPWRLKSDNSEVPTKNFNLRATFVMSQDEIQMLKKSAKENMPDLVHPSSFVLTCAYIWTSWLKSQEALGEEIVDENETEYFLFAADFRARLSPLLPDNYFGNCILPCIAKSTRGELHGPKGLWIAAEKIGMSIGKRLNDNEGILKGVWFNELYEINWKRLFSVSGSTKHDTNDADFGWGKPEKYECISIDSDGAMSINKSGKYEGGLEIGLSLPKKQMDIFADILASGLKNL</sequence>
<reference evidence="2" key="1">
    <citation type="journal article" date="2023" name="Nat. Plants">
        <title>Single-cell RNA sequencing provides a high-resolution roadmap for understanding the multicellular compartmentation of specialized metabolism.</title>
        <authorList>
            <person name="Sun S."/>
            <person name="Shen X."/>
            <person name="Li Y."/>
            <person name="Li Y."/>
            <person name="Wang S."/>
            <person name="Li R."/>
            <person name="Zhang H."/>
            <person name="Shen G."/>
            <person name="Guo B."/>
            <person name="Wei J."/>
            <person name="Xu J."/>
            <person name="St-Pierre B."/>
            <person name="Chen S."/>
            <person name="Sun C."/>
        </authorList>
    </citation>
    <scope>NUCLEOTIDE SEQUENCE [LARGE SCALE GENOMIC DNA]</scope>
</reference>
<proteinExistence type="predicted"/>
<accession>A0ACC0A5N7</accession>
<comment type="caution">
    <text evidence="1">The sequence shown here is derived from an EMBL/GenBank/DDBJ whole genome shotgun (WGS) entry which is preliminary data.</text>
</comment>
<dbReference type="EMBL" id="CM044706">
    <property type="protein sequence ID" value="KAI5655911.1"/>
    <property type="molecule type" value="Genomic_DNA"/>
</dbReference>
<protein>
    <submittedName>
        <fullName evidence="1">Uncharacterized protein</fullName>
    </submittedName>
</protein>
<evidence type="ECO:0000313" key="2">
    <source>
        <dbReference type="Proteomes" id="UP001060085"/>
    </source>
</evidence>
<evidence type="ECO:0000313" key="1">
    <source>
        <dbReference type="EMBL" id="KAI5655911.1"/>
    </source>
</evidence>
<name>A0ACC0A5N7_CATRO</name>
<keyword evidence="2" id="KW-1185">Reference proteome</keyword>
<organism evidence="1 2">
    <name type="scientific">Catharanthus roseus</name>
    <name type="common">Madagascar periwinkle</name>
    <name type="synonym">Vinca rosea</name>
    <dbReference type="NCBI Taxonomy" id="4058"/>
    <lineage>
        <taxon>Eukaryota</taxon>
        <taxon>Viridiplantae</taxon>
        <taxon>Streptophyta</taxon>
        <taxon>Embryophyta</taxon>
        <taxon>Tracheophyta</taxon>
        <taxon>Spermatophyta</taxon>
        <taxon>Magnoliopsida</taxon>
        <taxon>eudicotyledons</taxon>
        <taxon>Gunneridae</taxon>
        <taxon>Pentapetalae</taxon>
        <taxon>asterids</taxon>
        <taxon>lamiids</taxon>
        <taxon>Gentianales</taxon>
        <taxon>Apocynaceae</taxon>
        <taxon>Rauvolfioideae</taxon>
        <taxon>Vinceae</taxon>
        <taxon>Catharanthinae</taxon>
        <taxon>Catharanthus</taxon>
    </lineage>
</organism>
<dbReference type="Proteomes" id="UP001060085">
    <property type="component" value="Linkage Group LG06"/>
</dbReference>